<name>A0A3P3W2E7_9FLAO</name>
<feature type="domain" description="Response regulatory" evidence="2">
    <location>
        <begin position="10"/>
        <end position="131"/>
    </location>
</feature>
<dbReference type="Gene3D" id="3.40.50.2300">
    <property type="match status" value="1"/>
</dbReference>
<dbReference type="InterPro" id="IPR001789">
    <property type="entry name" value="Sig_transdc_resp-reg_receiver"/>
</dbReference>
<dbReference type="Pfam" id="PF00072">
    <property type="entry name" value="Response_reg"/>
    <property type="match status" value="1"/>
</dbReference>
<evidence type="ECO:0000256" key="1">
    <source>
        <dbReference type="PROSITE-ProRule" id="PRU00169"/>
    </source>
</evidence>
<proteinExistence type="predicted"/>
<keyword evidence="1" id="KW-0597">Phosphoprotein</keyword>
<evidence type="ECO:0000313" key="3">
    <source>
        <dbReference type="EMBL" id="RRJ89271.1"/>
    </source>
</evidence>
<evidence type="ECO:0000313" key="4">
    <source>
        <dbReference type="Proteomes" id="UP000271937"/>
    </source>
</evidence>
<dbReference type="RefSeq" id="WP_125013617.1">
    <property type="nucleotide sequence ID" value="NZ_RQVR01000018.1"/>
</dbReference>
<dbReference type="PANTHER" id="PTHR44520:SF2">
    <property type="entry name" value="RESPONSE REGULATOR RCP1"/>
    <property type="match status" value="1"/>
</dbReference>
<dbReference type="PROSITE" id="PS50110">
    <property type="entry name" value="RESPONSE_REGULATORY"/>
    <property type="match status" value="1"/>
</dbReference>
<sequence>MIKEDQKPVHILLADDDEDDRNFFNDAINDLKIANKLTLFKNGKDLMDYLENPDSILPDILFLDLNMPCKTGNECLKEIRLNPRFKNISIAIYSTSSSEKDIEETFVGGANIYIKKPNDFSKLKKVLKEVVNLNWQFHTSKLNKDTFFFSI</sequence>
<dbReference type="InterPro" id="IPR011006">
    <property type="entry name" value="CheY-like_superfamily"/>
</dbReference>
<dbReference type="AlphaFoldDB" id="A0A3P3W2E7"/>
<protein>
    <submittedName>
        <fullName evidence="3">Response regulator</fullName>
    </submittedName>
</protein>
<dbReference type="SUPFAM" id="SSF52172">
    <property type="entry name" value="CheY-like"/>
    <property type="match status" value="1"/>
</dbReference>
<reference evidence="3 4" key="1">
    <citation type="submission" date="2018-11" db="EMBL/GenBank/DDBJ databases">
        <title>Flavobacterium sp. nov., YIM 102600 draft genome.</title>
        <authorList>
            <person name="Li G."/>
            <person name="Jiang Y."/>
        </authorList>
    </citation>
    <scope>NUCLEOTIDE SEQUENCE [LARGE SCALE GENOMIC DNA]</scope>
    <source>
        <strain evidence="3 4">YIM 102600</strain>
    </source>
</reference>
<dbReference type="PANTHER" id="PTHR44520">
    <property type="entry name" value="RESPONSE REGULATOR RCP1-RELATED"/>
    <property type="match status" value="1"/>
</dbReference>
<accession>A0A3P3W2E7</accession>
<dbReference type="SMART" id="SM00448">
    <property type="entry name" value="REC"/>
    <property type="match status" value="1"/>
</dbReference>
<dbReference type="Proteomes" id="UP000271937">
    <property type="component" value="Unassembled WGS sequence"/>
</dbReference>
<organism evidence="3 4">
    <name type="scientific">Flavobacterium macacae</name>
    <dbReference type="NCBI Taxonomy" id="2488993"/>
    <lineage>
        <taxon>Bacteria</taxon>
        <taxon>Pseudomonadati</taxon>
        <taxon>Bacteroidota</taxon>
        <taxon>Flavobacteriia</taxon>
        <taxon>Flavobacteriales</taxon>
        <taxon>Flavobacteriaceae</taxon>
        <taxon>Flavobacterium</taxon>
    </lineage>
</organism>
<dbReference type="InterPro" id="IPR052893">
    <property type="entry name" value="TCS_response_regulator"/>
</dbReference>
<dbReference type="GO" id="GO:0000160">
    <property type="term" value="P:phosphorelay signal transduction system"/>
    <property type="evidence" value="ECO:0007669"/>
    <property type="project" value="InterPro"/>
</dbReference>
<dbReference type="EMBL" id="RQVR01000018">
    <property type="protein sequence ID" value="RRJ89271.1"/>
    <property type="molecule type" value="Genomic_DNA"/>
</dbReference>
<comment type="caution">
    <text evidence="3">The sequence shown here is derived from an EMBL/GenBank/DDBJ whole genome shotgun (WGS) entry which is preliminary data.</text>
</comment>
<feature type="modified residue" description="4-aspartylphosphate" evidence="1">
    <location>
        <position position="64"/>
    </location>
</feature>
<keyword evidence="4" id="KW-1185">Reference proteome</keyword>
<gene>
    <name evidence="3" type="ORF">EG849_13455</name>
</gene>
<evidence type="ECO:0000259" key="2">
    <source>
        <dbReference type="PROSITE" id="PS50110"/>
    </source>
</evidence>
<dbReference type="OrthoDB" id="7631574at2"/>